<keyword evidence="2" id="KW-0677">Repeat</keyword>
<feature type="compositionally biased region" description="Basic residues" evidence="3">
    <location>
        <begin position="372"/>
        <end position="383"/>
    </location>
</feature>
<evidence type="ECO:0000256" key="2">
    <source>
        <dbReference type="ARBA" id="ARBA00022737"/>
    </source>
</evidence>
<dbReference type="InterPro" id="IPR001680">
    <property type="entry name" value="WD40_rpt"/>
</dbReference>
<evidence type="ECO:0008006" key="6">
    <source>
        <dbReference type="Google" id="ProtNLM"/>
    </source>
</evidence>
<organism evidence="4 5">
    <name type="scientific">Apatococcus lobatus</name>
    <dbReference type="NCBI Taxonomy" id="904363"/>
    <lineage>
        <taxon>Eukaryota</taxon>
        <taxon>Viridiplantae</taxon>
        <taxon>Chlorophyta</taxon>
        <taxon>core chlorophytes</taxon>
        <taxon>Trebouxiophyceae</taxon>
        <taxon>Chlorellales</taxon>
        <taxon>Chlorellaceae</taxon>
        <taxon>Apatococcus</taxon>
    </lineage>
</organism>
<dbReference type="Pfam" id="PF00400">
    <property type="entry name" value="WD40"/>
    <property type="match status" value="2"/>
</dbReference>
<evidence type="ECO:0000313" key="5">
    <source>
        <dbReference type="Proteomes" id="UP001438707"/>
    </source>
</evidence>
<dbReference type="Proteomes" id="UP001438707">
    <property type="component" value="Unassembled WGS sequence"/>
</dbReference>
<keyword evidence="5" id="KW-1185">Reference proteome</keyword>
<name>A0AAW1RL72_9CHLO</name>
<protein>
    <recommendedName>
        <fullName evidence="6">WD40 repeat-like protein</fullName>
    </recommendedName>
</protein>
<dbReference type="PANTHER" id="PTHR22889">
    <property type="entry name" value="WD REPEAT-CONTAINING PROTEIN 89"/>
    <property type="match status" value="1"/>
</dbReference>
<dbReference type="AlphaFoldDB" id="A0AAW1RL72"/>
<dbReference type="InterPro" id="IPR039328">
    <property type="entry name" value="WDR89"/>
</dbReference>
<accession>A0AAW1RL72</accession>
<comment type="caution">
    <text evidence="4">The sequence shown here is derived from an EMBL/GenBank/DDBJ whole genome shotgun (WGS) entry which is preliminary data.</text>
</comment>
<reference evidence="4 5" key="1">
    <citation type="journal article" date="2024" name="Nat. Commun.">
        <title>Phylogenomics reveals the evolutionary origins of lichenization in chlorophyte algae.</title>
        <authorList>
            <person name="Puginier C."/>
            <person name="Libourel C."/>
            <person name="Otte J."/>
            <person name="Skaloud P."/>
            <person name="Haon M."/>
            <person name="Grisel S."/>
            <person name="Petersen M."/>
            <person name="Berrin J.G."/>
            <person name="Delaux P.M."/>
            <person name="Dal Grande F."/>
            <person name="Keller J."/>
        </authorList>
    </citation>
    <scope>NUCLEOTIDE SEQUENCE [LARGE SCALE GENOMIC DNA]</scope>
    <source>
        <strain evidence="4 5">SAG 2145</strain>
    </source>
</reference>
<dbReference type="Gene3D" id="2.130.10.10">
    <property type="entry name" value="YVTN repeat-like/Quinoprotein amine dehydrogenase"/>
    <property type="match status" value="2"/>
</dbReference>
<keyword evidence="1" id="KW-0853">WD repeat</keyword>
<dbReference type="PANTHER" id="PTHR22889:SF0">
    <property type="entry name" value="WD REPEAT-CONTAINING PROTEIN 89"/>
    <property type="match status" value="1"/>
</dbReference>
<dbReference type="InterPro" id="IPR036322">
    <property type="entry name" value="WD40_repeat_dom_sf"/>
</dbReference>
<feature type="compositionally biased region" description="Polar residues" evidence="3">
    <location>
        <begin position="362"/>
        <end position="371"/>
    </location>
</feature>
<dbReference type="InterPro" id="IPR015943">
    <property type="entry name" value="WD40/YVTN_repeat-like_dom_sf"/>
</dbReference>
<evidence type="ECO:0000256" key="1">
    <source>
        <dbReference type="ARBA" id="ARBA00022574"/>
    </source>
</evidence>
<dbReference type="SUPFAM" id="SSF50978">
    <property type="entry name" value="WD40 repeat-like"/>
    <property type="match status" value="1"/>
</dbReference>
<dbReference type="EMBL" id="JALJOS010000009">
    <property type="protein sequence ID" value="KAK9834477.1"/>
    <property type="molecule type" value="Genomic_DNA"/>
</dbReference>
<evidence type="ECO:0000313" key="4">
    <source>
        <dbReference type="EMBL" id="KAK9834477.1"/>
    </source>
</evidence>
<gene>
    <name evidence="4" type="ORF">WJX74_002551</name>
</gene>
<dbReference type="SMART" id="SM00320">
    <property type="entry name" value="WD40"/>
    <property type="match status" value="5"/>
</dbReference>
<proteinExistence type="predicted"/>
<feature type="region of interest" description="Disordered" evidence="3">
    <location>
        <begin position="353"/>
        <end position="383"/>
    </location>
</feature>
<sequence length="383" mass="40963">MRLKPVSRLQPSHNYVLDLSYSAAGSHLSAALSNDAVHLFSADTSGALQAVDTLPDQQGFVTQLDFPSAAQPDQLFAATSTGLLRSYDLASGQQVEGCSTDDKEIFCFAVNNRHIAAGCKGELVLWDRQSSQKLALFDDTHAEDVVQVDFHPVSSQITVSASLDGLVSVFDFSEGVDEDNSFKAALNWDASIARMAFCGSRMEHLWLTSNTEGLCLWEWQAACDEEGAGGEGPLAEVHDARELLTAALTLYDAGLGLQHPIVRLLGCERDPHSDQLLALASSEDGLAAAFPMQYPASGSPAGNFAFSQPLYVLENGHAEVVRSYCWPAKGGTLAFTGGEDGYVTSWKIPNAAAASKHKAHQNTEPSAGTSSKNKKGAKRRKPS</sequence>
<evidence type="ECO:0000256" key="3">
    <source>
        <dbReference type="SAM" id="MobiDB-lite"/>
    </source>
</evidence>